<dbReference type="Proteomes" id="UP000800200">
    <property type="component" value="Unassembled WGS sequence"/>
</dbReference>
<dbReference type="EMBL" id="ML994610">
    <property type="protein sequence ID" value="KAF2195735.1"/>
    <property type="molecule type" value="Genomic_DNA"/>
</dbReference>
<feature type="compositionally biased region" description="Polar residues" evidence="2">
    <location>
        <begin position="45"/>
        <end position="55"/>
    </location>
</feature>
<keyword evidence="4" id="KW-1185">Reference proteome</keyword>
<feature type="coiled-coil region" evidence="1">
    <location>
        <begin position="106"/>
        <end position="133"/>
    </location>
</feature>
<feature type="compositionally biased region" description="Low complexity" evidence="2">
    <location>
        <begin position="31"/>
        <end position="44"/>
    </location>
</feature>
<keyword evidence="1" id="KW-0175">Coiled coil</keyword>
<accession>A0A6A6EWZ2</accession>
<feature type="compositionally biased region" description="Polar residues" evidence="2">
    <location>
        <begin position="1"/>
        <end position="20"/>
    </location>
</feature>
<dbReference type="AlphaFoldDB" id="A0A6A6EWZ2"/>
<evidence type="ECO:0000313" key="3">
    <source>
        <dbReference type="EMBL" id="KAF2195735.1"/>
    </source>
</evidence>
<feature type="region of interest" description="Disordered" evidence="2">
    <location>
        <begin position="1"/>
        <end position="86"/>
    </location>
</feature>
<protein>
    <submittedName>
        <fullName evidence="3">Uncharacterized protein</fullName>
    </submittedName>
</protein>
<evidence type="ECO:0000313" key="4">
    <source>
        <dbReference type="Proteomes" id="UP000800200"/>
    </source>
</evidence>
<dbReference type="OrthoDB" id="3962236at2759"/>
<evidence type="ECO:0000256" key="1">
    <source>
        <dbReference type="SAM" id="Coils"/>
    </source>
</evidence>
<evidence type="ECO:0000256" key="2">
    <source>
        <dbReference type="SAM" id="MobiDB-lite"/>
    </source>
</evidence>
<organism evidence="3 4">
    <name type="scientific">Zopfia rhizophila CBS 207.26</name>
    <dbReference type="NCBI Taxonomy" id="1314779"/>
    <lineage>
        <taxon>Eukaryota</taxon>
        <taxon>Fungi</taxon>
        <taxon>Dikarya</taxon>
        <taxon>Ascomycota</taxon>
        <taxon>Pezizomycotina</taxon>
        <taxon>Dothideomycetes</taxon>
        <taxon>Dothideomycetes incertae sedis</taxon>
        <taxon>Zopfiaceae</taxon>
        <taxon>Zopfia</taxon>
    </lineage>
</organism>
<gene>
    <name evidence="3" type="ORF">K469DRAFT_681999</name>
</gene>
<sequence length="191" mass="21171">MNPSQNSNDSLTTIEDNTLYQGEVSAKDVKSQSASGSAGPDSSALPQSFPVSQGSPHADSRGKKRPHEEDSDDERPIVGGKVPRTGKRSILTTDGLLQANLVVESMKTLTKRNNDLEARVEALEDAHVRLLDSFKEWAEETEKFQRDDPKKWLTWHGQYLTEKNLAKAQFLSRAQTITINSGIYKNTEQAS</sequence>
<reference evidence="3" key="1">
    <citation type="journal article" date="2020" name="Stud. Mycol.">
        <title>101 Dothideomycetes genomes: a test case for predicting lifestyles and emergence of pathogens.</title>
        <authorList>
            <person name="Haridas S."/>
            <person name="Albert R."/>
            <person name="Binder M."/>
            <person name="Bloem J."/>
            <person name="Labutti K."/>
            <person name="Salamov A."/>
            <person name="Andreopoulos B."/>
            <person name="Baker S."/>
            <person name="Barry K."/>
            <person name="Bills G."/>
            <person name="Bluhm B."/>
            <person name="Cannon C."/>
            <person name="Castanera R."/>
            <person name="Culley D."/>
            <person name="Daum C."/>
            <person name="Ezra D."/>
            <person name="Gonzalez J."/>
            <person name="Henrissat B."/>
            <person name="Kuo A."/>
            <person name="Liang C."/>
            <person name="Lipzen A."/>
            <person name="Lutzoni F."/>
            <person name="Magnuson J."/>
            <person name="Mondo S."/>
            <person name="Nolan M."/>
            <person name="Ohm R."/>
            <person name="Pangilinan J."/>
            <person name="Park H.-J."/>
            <person name="Ramirez L."/>
            <person name="Alfaro M."/>
            <person name="Sun H."/>
            <person name="Tritt A."/>
            <person name="Yoshinaga Y."/>
            <person name="Zwiers L.-H."/>
            <person name="Turgeon B."/>
            <person name="Goodwin S."/>
            <person name="Spatafora J."/>
            <person name="Crous P."/>
            <person name="Grigoriev I."/>
        </authorList>
    </citation>
    <scope>NUCLEOTIDE SEQUENCE</scope>
    <source>
        <strain evidence="3">CBS 207.26</strain>
    </source>
</reference>
<name>A0A6A6EWZ2_9PEZI</name>
<proteinExistence type="predicted"/>